<organism evidence="1">
    <name type="scientific">uncultured Caudovirales phage</name>
    <dbReference type="NCBI Taxonomy" id="2100421"/>
    <lineage>
        <taxon>Viruses</taxon>
        <taxon>Duplodnaviria</taxon>
        <taxon>Heunggongvirae</taxon>
        <taxon>Uroviricota</taxon>
        <taxon>Caudoviricetes</taxon>
        <taxon>Peduoviridae</taxon>
        <taxon>Maltschvirus</taxon>
        <taxon>Maltschvirus maltsch</taxon>
    </lineage>
</organism>
<accession>A0A6J5KR86</accession>
<dbReference type="EMBL" id="LR796178">
    <property type="protein sequence ID" value="CAB4124391.1"/>
    <property type="molecule type" value="Genomic_DNA"/>
</dbReference>
<gene>
    <name evidence="1" type="ORF">UFOVP49_229</name>
</gene>
<evidence type="ECO:0000313" key="1">
    <source>
        <dbReference type="EMBL" id="CAB4124391.1"/>
    </source>
</evidence>
<proteinExistence type="predicted"/>
<reference evidence="1" key="1">
    <citation type="submission" date="2020-04" db="EMBL/GenBank/DDBJ databases">
        <authorList>
            <person name="Chiriac C."/>
            <person name="Salcher M."/>
            <person name="Ghai R."/>
            <person name="Kavagutti S V."/>
        </authorList>
    </citation>
    <scope>NUCLEOTIDE SEQUENCE</scope>
</reference>
<name>A0A6J5KR86_9CAUD</name>
<protein>
    <submittedName>
        <fullName evidence="1">Uncharacterized protein</fullName>
    </submittedName>
</protein>
<sequence>MDNIENLNQETLNQMSLRSLREIVLHNEKLKLLNSSELQFVLNRLDQIDSVE</sequence>